<dbReference type="InterPro" id="IPR042099">
    <property type="entry name" value="ANL_N_sf"/>
</dbReference>
<dbReference type="Gene3D" id="3.40.50.12780">
    <property type="entry name" value="N-terminal domain of ligase-like"/>
    <property type="match status" value="1"/>
</dbReference>
<dbReference type="Proteomes" id="UP000306635">
    <property type="component" value="Unassembled WGS sequence"/>
</dbReference>
<proteinExistence type="predicted"/>
<dbReference type="SUPFAM" id="SSF56801">
    <property type="entry name" value="Acetyl-CoA synthetase-like"/>
    <property type="match status" value="1"/>
</dbReference>
<name>A0A5R9QM45_9PSED</name>
<reference evidence="1 2" key="1">
    <citation type="submission" date="2019-04" db="EMBL/GenBank/DDBJ databases">
        <authorList>
            <person name="Li M."/>
        </authorList>
    </citation>
    <scope>NUCLEOTIDE SEQUENCE [LARGE SCALE GENOMIC DNA]</scope>
    <source>
        <strain evidence="1 2">LAM1902</strain>
    </source>
</reference>
<dbReference type="RefSeq" id="WP_138526484.1">
    <property type="nucleotide sequence ID" value="NZ_SWDV01000048.1"/>
</dbReference>
<evidence type="ECO:0000313" key="2">
    <source>
        <dbReference type="Proteomes" id="UP000306635"/>
    </source>
</evidence>
<evidence type="ECO:0000313" key="1">
    <source>
        <dbReference type="EMBL" id="TLX70640.1"/>
    </source>
</evidence>
<dbReference type="AlphaFoldDB" id="A0A5R9QM45"/>
<gene>
    <name evidence="1" type="ORF">FAS41_27415</name>
</gene>
<comment type="caution">
    <text evidence="1">The sequence shown here is derived from an EMBL/GenBank/DDBJ whole genome shotgun (WGS) entry which is preliminary data.</text>
</comment>
<accession>A0A5R9QM45</accession>
<protein>
    <submittedName>
        <fullName evidence="1">Uncharacterized protein</fullName>
    </submittedName>
</protein>
<dbReference type="OrthoDB" id="3597198at2"/>
<dbReference type="GeneID" id="300409161"/>
<keyword evidence="2" id="KW-1185">Reference proteome</keyword>
<dbReference type="EMBL" id="SWDV01000048">
    <property type="protein sequence ID" value="TLX70640.1"/>
    <property type="molecule type" value="Genomic_DNA"/>
</dbReference>
<sequence length="449" mass="49952">MNALQTLSALIDSDDPHGSAPDNLAELHLEVLRQRFAEKRQQIRVLDKRAVDTGTDTLSHLADAIPLLFADQTYKSYPESFIEKGRWDHMNLWLQTLSAQPVKVPTDGVENVDQWMLRLREHGHMVFSSSGTSGKCTFMNHTRDDMPLSHSAGVNSIRAGNPMLRGARRKQFVLFPRYGSHRMIDMVSMLTQVIGEPGNVHYLSDEPVLAADSMYMGSMRRAIADGTAKPSDIEQFQRQGLERQQKMQQAMADLAGKVYAARHEPIYIQCLWSTLYGLVQALRDQGVKPGQFHPDTLITLGGGLKGVSLPEDHREQIRSFFGIADENFVDTYGMTEMSGTCPWNYEVKGFMLPPWVVPLILDKSGEKLLNPADGKGVVEGRFAFFDPLIDGRWGGLITGDKVVVDFSPGHGLKVPVVKSVARYADLPEGDDKLSCAGTMNSYVRGMIEV</sequence>
<organism evidence="1 2">
    <name type="scientific">Pseudomonas nicosulfuronedens</name>
    <dbReference type="NCBI Taxonomy" id="2571105"/>
    <lineage>
        <taxon>Bacteria</taxon>
        <taxon>Pseudomonadati</taxon>
        <taxon>Pseudomonadota</taxon>
        <taxon>Gammaproteobacteria</taxon>
        <taxon>Pseudomonadales</taxon>
        <taxon>Pseudomonadaceae</taxon>
        <taxon>Pseudomonas</taxon>
    </lineage>
</organism>